<keyword evidence="3" id="KW-1185">Reference proteome</keyword>
<dbReference type="InterPro" id="IPR036439">
    <property type="entry name" value="Dockerin_dom_sf"/>
</dbReference>
<dbReference type="PROSITE" id="PS00018">
    <property type="entry name" value="EF_HAND_1"/>
    <property type="match status" value="2"/>
</dbReference>
<evidence type="ECO:0000259" key="1">
    <source>
        <dbReference type="Pfam" id="PF07589"/>
    </source>
</evidence>
<sequence>MTGLTEGVAFTVTDRDVTLAGFFADGTAFAFDLDETDDGGDDLSGRGDVFRNFSIVTITLLPELVTLPGDYNGNGVVDAADYTVWQDAFGSMEDLAADGNGNGAVDAADYTVWQDNFGSTNLEGASMVVIPEPSSLALLGLGVTVAGLRPRTRKAG</sequence>
<proteinExistence type="predicted"/>
<dbReference type="EMBL" id="JACHGY010000001">
    <property type="protein sequence ID" value="MBB6428888.1"/>
    <property type="molecule type" value="Genomic_DNA"/>
</dbReference>
<dbReference type="SUPFAM" id="SSF63446">
    <property type="entry name" value="Type I dockerin domain"/>
    <property type="match status" value="1"/>
</dbReference>
<dbReference type="Proteomes" id="UP000541810">
    <property type="component" value="Unassembled WGS sequence"/>
</dbReference>
<dbReference type="InterPro" id="IPR013424">
    <property type="entry name" value="Ice-binding_C"/>
</dbReference>
<evidence type="ECO:0000313" key="3">
    <source>
        <dbReference type="Proteomes" id="UP000541810"/>
    </source>
</evidence>
<dbReference type="Gene3D" id="1.10.1330.10">
    <property type="entry name" value="Dockerin domain"/>
    <property type="match status" value="1"/>
</dbReference>
<gene>
    <name evidence="2" type="ORF">HNQ40_000694</name>
</gene>
<dbReference type="InterPro" id="IPR002105">
    <property type="entry name" value="Dockerin_1_rpt"/>
</dbReference>
<dbReference type="GO" id="GO:0000272">
    <property type="term" value="P:polysaccharide catabolic process"/>
    <property type="evidence" value="ECO:0007669"/>
    <property type="project" value="InterPro"/>
</dbReference>
<comment type="caution">
    <text evidence="2">The sequence shown here is derived from an EMBL/GenBank/DDBJ whole genome shotgun (WGS) entry which is preliminary data.</text>
</comment>
<dbReference type="Pfam" id="PF00404">
    <property type="entry name" value="Dockerin_1"/>
    <property type="match status" value="1"/>
</dbReference>
<protein>
    <recommendedName>
        <fullName evidence="1">Ice-binding protein C-terminal domain-containing protein</fullName>
    </recommendedName>
</protein>
<reference evidence="2 3" key="1">
    <citation type="submission" date="2020-08" db="EMBL/GenBank/DDBJ databases">
        <title>Genomic Encyclopedia of Type Strains, Phase IV (KMG-IV): sequencing the most valuable type-strain genomes for metagenomic binning, comparative biology and taxonomic classification.</title>
        <authorList>
            <person name="Goeker M."/>
        </authorList>
    </citation>
    <scope>NUCLEOTIDE SEQUENCE [LARGE SCALE GENOMIC DNA]</scope>
    <source>
        <strain evidence="2 3">DSM 103725</strain>
    </source>
</reference>
<dbReference type="InterPro" id="IPR018247">
    <property type="entry name" value="EF_Hand_1_Ca_BS"/>
</dbReference>
<name>A0A7X0H420_9BACT</name>
<dbReference type="NCBIfam" id="TIGR02595">
    <property type="entry name" value="PEP_CTERM"/>
    <property type="match status" value="1"/>
</dbReference>
<dbReference type="Pfam" id="PF07589">
    <property type="entry name" value="PEP-CTERM"/>
    <property type="match status" value="1"/>
</dbReference>
<accession>A0A7X0H420</accession>
<organism evidence="2 3">
    <name type="scientific">Algisphaera agarilytica</name>
    <dbReference type="NCBI Taxonomy" id="1385975"/>
    <lineage>
        <taxon>Bacteria</taxon>
        <taxon>Pseudomonadati</taxon>
        <taxon>Planctomycetota</taxon>
        <taxon>Phycisphaerae</taxon>
        <taxon>Phycisphaerales</taxon>
        <taxon>Phycisphaeraceae</taxon>
        <taxon>Algisphaera</taxon>
    </lineage>
</organism>
<dbReference type="AlphaFoldDB" id="A0A7X0H420"/>
<dbReference type="GO" id="GO:0004553">
    <property type="term" value="F:hydrolase activity, hydrolyzing O-glycosyl compounds"/>
    <property type="evidence" value="ECO:0007669"/>
    <property type="project" value="InterPro"/>
</dbReference>
<feature type="domain" description="Ice-binding protein C-terminal" evidence="1">
    <location>
        <begin position="130"/>
        <end position="151"/>
    </location>
</feature>
<evidence type="ECO:0000313" key="2">
    <source>
        <dbReference type="EMBL" id="MBB6428888.1"/>
    </source>
</evidence>